<evidence type="ECO:0000313" key="3">
    <source>
        <dbReference type="Proteomes" id="UP001597197"/>
    </source>
</evidence>
<dbReference type="Gene3D" id="3.40.50.2000">
    <property type="entry name" value="Glycogen Phosphorylase B"/>
    <property type="match status" value="2"/>
</dbReference>
<proteinExistence type="predicted"/>
<dbReference type="Proteomes" id="UP001597197">
    <property type="component" value="Unassembled WGS sequence"/>
</dbReference>
<protein>
    <submittedName>
        <fullName evidence="2">Glycosyltransferase family 4 protein</fullName>
        <ecNumber evidence="2">2.4.-.-</ecNumber>
    </submittedName>
</protein>
<gene>
    <name evidence="2" type="ORF">ACFSDX_02110</name>
</gene>
<comment type="caution">
    <text evidence="2">The sequence shown here is derived from an EMBL/GenBank/DDBJ whole genome shotgun (WGS) entry which is preliminary data.</text>
</comment>
<dbReference type="RefSeq" id="WP_382319381.1">
    <property type="nucleotide sequence ID" value="NZ_JBHUIA010000001.1"/>
</dbReference>
<dbReference type="PANTHER" id="PTHR12526">
    <property type="entry name" value="GLYCOSYLTRANSFERASE"/>
    <property type="match status" value="1"/>
</dbReference>
<keyword evidence="2" id="KW-0808">Transferase</keyword>
<sequence>MISKKHKLLVIGSTPGSYGGMEAYMLALAEAASKWPEFEVKICFKLVKGTKGTPNLKHLAENVCSDVRFVQSGSLDLFKMIAWADILHVQNTPPDVTFVARLLGKKIFLTVHNWRRTTLSIHHLLWGVSVKLANYRWFNSHFVWNTWEPTKKSSNSNSIPTVSKLPSGWCPPKDRKGFLFVGRWIPRKGIQELIRAYALSKFDPVEWPLTILGEGPIKEEVLALIAELGIDVRMPGFVDEETKNNYLASCRWLLAPALTKEDLGLTPIEARSVGVPSIVTRDGGLPEAGGPAALVAEPGDVADLARCMQIAASMSEEEYQKRGELAQASLAQFLKPLEYYRQAYTTY</sequence>
<evidence type="ECO:0000313" key="2">
    <source>
        <dbReference type="EMBL" id="MFD1871203.1"/>
    </source>
</evidence>
<dbReference type="EMBL" id="JBHUFD010000001">
    <property type="protein sequence ID" value="MFD1871203.1"/>
    <property type="molecule type" value="Genomic_DNA"/>
</dbReference>
<evidence type="ECO:0000259" key="1">
    <source>
        <dbReference type="Pfam" id="PF00534"/>
    </source>
</evidence>
<name>A0ABW4QNR5_9BACT</name>
<keyword evidence="2" id="KW-0328">Glycosyltransferase</keyword>
<dbReference type="SUPFAM" id="SSF53756">
    <property type="entry name" value="UDP-Glycosyltransferase/glycogen phosphorylase"/>
    <property type="match status" value="1"/>
</dbReference>
<keyword evidence="3" id="KW-1185">Reference proteome</keyword>
<accession>A0ABW4QNR5</accession>
<dbReference type="GO" id="GO:0016757">
    <property type="term" value="F:glycosyltransferase activity"/>
    <property type="evidence" value="ECO:0007669"/>
    <property type="project" value="UniProtKB-KW"/>
</dbReference>
<reference evidence="3" key="1">
    <citation type="journal article" date="2019" name="Int. J. Syst. Evol. Microbiol.">
        <title>The Global Catalogue of Microorganisms (GCM) 10K type strain sequencing project: providing services to taxonomists for standard genome sequencing and annotation.</title>
        <authorList>
            <consortium name="The Broad Institute Genomics Platform"/>
            <consortium name="The Broad Institute Genome Sequencing Center for Infectious Disease"/>
            <person name="Wu L."/>
            <person name="Ma J."/>
        </authorList>
    </citation>
    <scope>NUCLEOTIDE SEQUENCE [LARGE SCALE GENOMIC DNA]</scope>
    <source>
        <strain evidence="3">CGMCC 1.15795</strain>
    </source>
</reference>
<dbReference type="CDD" id="cd03801">
    <property type="entry name" value="GT4_PimA-like"/>
    <property type="match status" value="1"/>
</dbReference>
<dbReference type="InterPro" id="IPR001296">
    <property type="entry name" value="Glyco_trans_1"/>
</dbReference>
<organism evidence="2 3">
    <name type="scientific">Hymenobacter bucti</name>
    <dbReference type="NCBI Taxonomy" id="1844114"/>
    <lineage>
        <taxon>Bacteria</taxon>
        <taxon>Pseudomonadati</taxon>
        <taxon>Bacteroidota</taxon>
        <taxon>Cytophagia</taxon>
        <taxon>Cytophagales</taxon>
        <taxon>Hymenobacteraceae</taxon>
        <taxon>Hymenobacter</taxon>
    </lineage>
</organism>
<dbReference type="Pfam" id="PF00534">
    <property type="entry name" value="Glycos_transf_1"/>
    <property type="match status" value="1"/>
</dbReference>
<feature type="domain" description="Glycosyl transferase family 1" evidence="1">
    <location>
        <begin position="172"/>
        <end position="318"/>
    </location>
</feature>
<dbReference type="EC" id="2.4.-.-" evidence="2"/>